<evidence type="ECO:0000313" key="1">
    <source>
        <dbReference type="EMBL" id="VEA77651.1"/>
    </source>
</evidence>
<dbReference type="AlphaFoldDB" id="A0A3S4GVL8"/>
<gene>
    <name evidence="1" type="primary">pabC_2</name>
    <name evidence="1" type="ORF">NCTC10047_03576</name>
</gene>
<accession>A0A3S4GVL8</accession>
<sequence>MFLINGHEQDKLAVSDRATQFGDGSFTTARIVDGNICHLEAHLQRLQIACEKLRISFSHWATCGKK</sequence>
<proteinExistence type="predicted"/>
<dbReference type="Proteomes" id="UP000275676">
    <property type="component" value="Chromosome"/>
</dbReference>
<dbReference type="Gene3D" id="3.30.470.10">
    <property type="match status" value="1"/>
</dbReference>
<evidence type="ECO:0000313" key="2">
    <source>
        <dbReference type="Proteomes" id="UP000275676"/>
    </source>
</evidence>
<protein>
    <submittedName>
        <fullName evidence="1">4-amino-4-deoxychorismate lyase</fullName>
        <ecNumber evidence="1">4.1.3.38</ecNumber>
    </submittedName>
</protein>
<keyword evidence="1" id="KW-0456">Lyase</keyword>
<dbReference type="EMBL" id="LR134156">
    <property type="protein sequence ID" value="VEA77651.1"/>
    <property type="molecule type" value="Genomic_DNA"/>
</dbReference>
<dbReference type="SUPFAM" id="SSF56752">
    <property type="entry name" value="D-aminoacid aminotransferase-like PLP-dependent enzymes"/>
    <property type="match status" value="1"/>
</dbReference>
<dbReference type="GO" id="GO:0008696">
    <property type="term" value="F:4-amino-4-deoxychorismate lyase activity"/>
    <property type="evidence" value="ECO:0007669"/>
    <property type="project" value="UniProtKB-EC"/>
</dbReference>
<dbReference type="InterPro" id="IPR043131">
    <property type="entry name" value="BCAT-like_N"/>
</dbReference>
<name>A0A3S4GVL8_SALER</name>
<organism evidence="1 2">
    <name type="scientific">Salmonella enterica subsp. arizonae</name>
    <dbReference type="NCBI Taxonomy" id="59203"/>
    <lineage>
        <taxon>Bacteria</taxon>
        <taxon>Pseudomonadati</taxon>
        <taxon>Pseudomonadota</taxon>
        <taxon>Gammaproteobacteria</taxon>
        <taxon>Enterobacterales</taxon>
        <taxon>Enterobacteriaceae</taxon>
        <taxon>Salmonella</taxon>
    </lineage>
</organism>
<dbReference type="InterPro" id="IPR036038">
    <property type="entry name" value="Aminotransferase-like"/>
</dbReference>
<dbReference type="EC" id="4.1.3.38" evidence="1"/>
<reference evidence="1 2" key="1">
    <citation type="submission" date="2018-12" db="EMBL/GenBank/DDBJ databases">
        <authorList>
            <consortium name="Pathogen Informatics"/>
        </authorList>
    </citation>
    <scope>NUCLEOTIDE SEQUENCE [LARGE SCALE GENOMIC DNA]</scope>
    <source>
        <strain evidence="1 2">NCTC10047</strain>
    </source>
</reference>